<evidence type="ECO:0000256" key="4">
    <source>
        <dbReference type="ARBA" id="ARBA00023239"/>
    </source>
</evidence>
<name>A0ABU9Y0F7_9SPHN</name>
<proteinExistence type="inferred from homology"/>
<protein>
    <submittedName>
        <fullName evidence="6">GFA family protein</fullName>
    </submittedName>
</protein>
<keyword evidence="4" id="KW-0456">Lyase</keyword>
<evidence type="ECO:0000313" key="7">
    <source>
        <dbReference type="Proteomes" id="UP001419910"/>
    </source>
</evidence>
<organism evidence="6 7">
    <name type="scientific">Sphingomonas oligophenolica</name>
    <dbReference type="NCBI Taxonomy" id="301154"/>
    <lineage>
        <taxon>Bacteria</taxon>
        <taxon>Pseudomonadati</taxon>
        <taxon>Pseudomonadota</taxon>
        <taxon>Alphaproteobacteria</taxon>
        <taxon>Sphingomonadales</taxon>
        <taxon>Sphingomonadaceae</taxon>
        <taxon>Sphingomonas</taxon>
    </lineage>
</organism>
<dbReference type="PANTHER" id="PTHR33337:SF40">
    <property type="entry name" value="CENP-V_GFA DOMAIN-CONTAINING PROTEIN-RELATED"/>
    <property type="match status" value="1"/>
</dbReference>
<dbReference type="EMBL" id="JBDIME010000003">
    <property type="protein sequence ID" value="MEN2789245.1"/>
    <property type="molecule type" value="Genomic_DNA"/>
</dbReference>
<dbReference type="RefSeq" id="WP_343891899.1">
    <property type="nucleotide sequence ID" value="NZ_BAAAEH010000047.1"/>
</dbReference>
<gene>
    <name evidence="6" type="ORF">ABC974_06380</name>
</gene>
<dbReference type="SUPFAM" id="SSF51316">
    <property type="entry name" value="Mss4-like"/>
    <property type="match status" value="1"/>
</dbReference>
<dbReference type="PROSITE" id="PS51891">
    <property type="entry name" value="CENP_V_GFA"/>
    <property type="match status" value="1"/>
</dbReference>
<evidence type="ECO:0000313" key="6">
    <source>
        <dbReference type="EMBL" id="MEN2789245.1"/>
    </source>
</evidence>
<reference evidence="6 7" key="1">
    <citation type="submission" date="2024-05" db="EMBL/GenBank/DDBJ databases">
        <authorList>
            <person name="Liu Q."/>
            <person name="Xin Y.-H."/>
        </authorList>
    </citation>
    <scope>NUCLEOTIDE SEQUENCE [LARGE SCALE GENOMIC DNA]</scope>
    <source>
        <strain evidence="6 7">CGMCC 1.10181</strain>
    </source>
</reference>
<comment type="caution">
    <text evidence="6">The sequence shown here is derived from an EMBL/GenBank/DDBJ whole genome shotgun (WGS) entry which is preliminary data.</text>
</comment>
<dbReference type="Pfam" id="PF04828">
    <property type="entry name" value="GFA"/>
    <property type="match status" value="1"/>
</dbReference>
<keyword evidence="7" id="KW-1185">Reference proteome</keyword>
<dbReference type="PANTHER" id="PTHR33337">
    <property type="entry name" value="GFA DOMAIN-CONTAINING PROTEIN"/>
    <property type="match status" value="1"/>
</dbReference>
<evidence type="ECO:0000256" key="1">
    <source>
        <dbReference type="ARBA" id="ARBA00005495"/>
    </source>
</evidence>
<dbReference type="InterPro" id="IPR006913">
    <property type="entry name" value="CENP-V/GFA"/>
</dbReference>
<evidence type="ECO:0000259" key="5">
    <source>
        <dbReference type="PROSITE" id="PS51891"/>
    </source>
</evidence>
<dbReference type="InterPro" id="IPR011057">
    <property type="entry name" value="Mss4-like_sf"/>
</dbReference>
<keyword evidence="2" id="KW-0479">Metal-binding</keyword>
<dbReference type="Gene3D" id="3.90.1590.10">
    <property type="entry name" value="glutathione-dependent formaldehyde- activating enzyme (gfa)"/>
    <property type="match status" value="1"/>
</dbReference>
<evidence type="ECO:0000256" key="3">
    <source>
        <dbReference type="ARBA" id="ARBA00022833"/>
    </source>
</evidence>
<feature type="domain" description="CENP-V/GFA" evidence="5">
    <location>
        <begin position="8"/>
        <end position="135"/>
    </location>
</feature>
<comment type="similarity">
    <text evidence="1">Belongs to the Gfa family.</text>
</comment>
<sequence>MTGATLRYSGGCQCGAVRYEAEGEPINAGHCYCADCRRASGSGFIPFMGFASDKVRFSGETRQFSSPSFRGGDAVRNRCAACGSLVFGGMVGVDSSHTIYAGSLDDPGAFSPTIAIFTRDRPDWAMLPTNLQAFQTLPD</sequence>
<accession>A0ABU9Y0F7</accession>
<evidence type="ECO:0000256" key="2">
    <source>
        <dbReference type="ARBA" id="ARBA00022723"/>
    </source>
</evidence>
<keyword evidence="3" id="KW-0862">Zinc</keyword>
<dbReference type="Proteomes" id="UP001419910">
    <property type="component" value="Unassembled WGS sequence"/>
</dbReference>